<evidence type="ECO:0000313" key="3">
    <source>
        <dbReference type="Proteomes" id="UP000279089"/>
    </source>
</evidence>
<dbReference type="EMBL" id="RMBX01000004">
    <property type="protein sequence ID" value="RPD41663.1"/>
    <property type="molecule type" value="Genomic_DNA"/>
</dbReference>
<keyword evidence="1" id="KW-1133">Transmembrane helix</keyword>
<keyword evidence="1" id="KW-0812">Transmembrane</keyword>
<accession>A0A3N4N212</accession>
<proteinExistence type="predicted"/>
<comment type="caution">
    <text evidence="2">The sequence shown here is derived from an EMBL/GenBank/DDBJ whole genome shotgun (WGS) entry which is preliminary data.</text>
</comment>
<dbReference type="RefSeq" id="WP_120516035.1">
    <property type="nucleotide sequence ID" value="NZ_QXZY01000005.1"/>
</dbReference>
<dbReference type="Proteomes" id="UP000279089">
    <property type="component" value="Unassembled WGS sequence"/>
</dbReference>
<dbReference type="AlphaFoldDB" id="A0A3N4N212"/>
<feature type="transmembrane region" description="Helical" evidence="1">
    <location>
        <begin position="98"/>
        <end position="117"/>
    </location>
</feature>
<name>A0A3N4N212_9BACT</name>
<gene>
    <name evidence="2" type="ORF">EG028_10185</name>
</gene>
<feature type="transmembrane region" description="Helical" evidence="1">
    <location>
        <begin position="74"/>
        <end position="91"/>
    </location>
</feature>
<feature type="transmembrane region" description="Helical" evidence="1">
    <location>
        <begin position="31"/>
        <end position="54"/>
    </location>
</feature>
<keyword evidence="3" id="KW-1185">Reference proteome</keyword>
<evidence type="ECO:0000256" key="1">
    <source>
        <dbReference type="SAM" id="Phobius"/>
    </source>
</evidence>
<protein>
    <submittedName>
        <fullName evidence="2">Uncharacterized protein</fullName>
    </submittedName>
</protein>
<feature type="transmembrane region" description="Helical" evidence="1">
    <location>
        <begin position="123"/>
        <end position="142"/>
    </location>
</feature>
<keyword evidence="1" id="KW-0472">Membrane</keyword>
<sequence>MNEQQDLLTDSDLGTEVLIRRRSLLPWWIKVFTWIFLVFGGLLPLGFIAGIAGINYEIALYGLESNHPLSLTGLSLFALFALKALVAYGLWMEKEWAVQAGIIDALIGIGICVYQMFISPFLGPGFVISMRLELIALIPYLLKLRRLYDDWKTAIEKTKHID</sequence>
<evidence type="ECO:0000313" key="2">
    <source>
        <dbReference type="EMBL" id="RPD41663.1"/>
    </source>
</evidence>
<reference evidence="3" key="1">
    <citation type="submission" date="2018-11" db="EMBL/GenBank/DDBJ databases">
        <title>Chitinophaga lutea sp.nov., isolate from arsenic contaminated soil.</title>
        <authorList>
            <person name="Zong Y."/>
        </authorList>
    </citation>
    <scope>NUCLEOTIDE SEQUENCE [LARGE SCALE GENOMIC DNA]</scope>
    <source>
        <strain evidence="3">YLT18</strain>
    </source>
</reference>
<organism evidence="2 3">
    <name type="scientific">Chitinophaga barathri</name>
    <dbReference type="NCBI Taxonomy" id="1647451"/>
    <lineage>
        <taxon>Bacteria</taxon>
        <taxon>Pseudomonadati</taxon>
        <taxon>Bacteroidota</taxon>
        <taxon>Chitinophagia</taxon>
        <taxon>Chitinophagales</taxon>
        <taxon>Chitinophagaceae</taxon>
        <taxon>Chitinophaga</taxon>
    </lineage>
</organism>
<dbReference type="OrthoDB" id="7060697at2"/>